<sequence length="183" mass="20068">MLVRVARRVQRATPRRSFTSTSVGASTEAEERSDALYFTTRRASSIILHKHSKHSYNNFDTGDYIKGREVLEEFGMVSAVAVRSKSVISDMYVALAGLVGGEAASYTSLMNETMAEAVHRVQYAAKAQGATAVINVRFDSNTTMNRLVFGMHCSVICYGTAVRCRPMKGKSAAPVTPYTPEKQ</sequence>
<accession>A0AAD9LC29</accession>
<comment type="similarity">
    <text evidence="1">Belongs to the UPF0145 family.</text>
</comment>
<dbReference type="InterPro" id="IPR002765">
    <property type="entry name" value="UPF0145_YbjQ-like"/>
</dbReference>
<keyword evidence="3" id="KW-1185">Reference proteome</keyword>
<dbReference type="PANTHER" id="PTHR34068:SF2">
    <property type="entry name" value="UPF0145 PROTEIN SCO3412"/>
    <property type="match status" value="1"/>
</dbReference>
<dbReference type="Gene3D" id="3.30.110.70">
    <property type="entry name" value="Hypothetical protein apc22750. Chain B"/>
    <property type="match status" value="1"/>
</dbReference>
<organism evidence="2 3">
    <name type="scientific">Phytophthora citrophthora</name>
    <dbReference type="NCBI Taxonomy" id="4793"/>
    <lineage>
        <taxon>Eukaryota</taxon>
        <taxon>Sar</taxon>
        <taxon>Stramenopiles</taxon>
        <taxon>Oomycota</taxon>
        <taxon>Peronosporomycetes</taxon>
        <taxon>Peronosporales</taxon>
        <taxon>Peronosporaceae</taxon>
        <taxon>Phytophthora</taxon>
    </lineage>
</organism>
<evidence type="ECO:0000256" key="1">
    <source>
        <dbReference type="ARBA" id="ARBA00010751"/>
    </source>
</evidence>
<dbReference type="AlphaFoldDB" id="A0AAD9LC29"/>
<dbReference type="Proteomes" id="UP001259832">
    <property type="component" value="Unassembled WGS sequence"/>
</dbReference>
<proteinExistence type="inferred from homology"/>
<dbReference type="SUPFAM" id="SSF117782">
    <property type="entry name" value="YbjQ-like"/>
    <property type="match status" value="1"/>
</dbReference>
<evidence type="ECO:0000313" key="2">
    <source>
        <dbReference type="EMBL" id="KAK1930981.1"/>
    </source>
</evidence>
<comment type="caution">
    <text evidence="2">The sequence shown here is derived from an EMBL/GenBank/DDBJ whole genome shotgun (WGS) entry which is preliminary data.</text>
</comment>
<dbReference type="InterPro" id="IPR035439">
    <property type="entry name" value="UPF0145_dom_sf"/>
</dbReference>
<name>A0AAD9LC29_9STRA</name>
<gene>
    <name evidence="2" type="ORF">P3T76_013570</name>
</gene>
<protein>
    <submittedName>
        <fullName evidence="2">UPF0145 protein</fullName>
    </submittedName>
</protein>
<dbReference type="PANTHER" id="PTHR34068">
    <property type="entry name" value="UPF0145 PROTEIN YBJQ"/>
    <property type="match status" value="1"/>
</dbReference>
<evidence type="ECO:0000313" key="3">
    <source>
        <dbReference type="Proteomes" id="UP001259832"/>
    </source>
</evidence>
<reference evidence="2" key="1">
    <citation type="submission" date="2023-08" db="EMBL/GenBank/DDBJ databases">
        <title>Reference Genome Resource for the Citrus Pathogen Phytophthora citrophthora.</title>
        <authorList>
            <person name="Moller H."/>
            <person name="Coetzee B."/>
            <person name="Rose L.J."/>
            <person name="Van Niekerk J.M."/>
        </authorList>
    </citation>
    <scope>NUCLEOTIDE SEQUENCE</scope>
    <source>
        <strain evidence="2">STE-U-9442</strain>
    </source>
</reference>
<dbReference type="Pfam" id="PF01906">
    <property type="entry name" value="YbjQ_1"/>
    <property type="match status" value="1"/>
</dbReference>
<dbReference type="EMBL" id="JASMQC010000036">
    <property type="protein sequence ID" value="KAK1930981.1"/>
    <property type="molecule type" value="Genomic_DNA"/>
</dbReference>